<dbReference type="SMART" id="SM00387">
    <property type="entry name" value="HATPase_c"/>
    <property type="match status" value="1"/>
</dbReference>
<dbReference type="InterPro" id="IPR003594">
    <property type="entry name" value="HATPase_dom"/>
</dbReference>
<evidence type="ECO:0000256" key="2">
    <source>
        <dbReference type="ARBA" id="ARBA00022777"/>
    </source>
</evidence>
<gene>
    <name evidence="5" type="ORF">SDC9_84177</name>
</gene>
<proteinExistence type="predicted"/>
<name>A0A644ZA34_9ZZZZ</name>
<comment type="caution">
    <text evidence="5">The sequence shown here is derived from an EMBL/GenBank/DDBJ whole genome shotgun (WGS) entry which is preliminary data.</text>
</comment>
<sequence>MRKHLLLALMIVVTLLTAAGFLFSLYAFRAQEEAMDSMMRSYVVDLAENFAGGAAMGRGMPQRHRPMGQMRFRMLSTDASLRNGGAGGVLLIGQDGRVAAASPGAEKLLFLRTRAEFSDEPEKVRGDDGNDYYVAKRGLEDGSYILAAVSRTVLIAPLAGIWRTWILTAMATSAAIFLGMILLWRYLAVPLRRIAERIRGMRWGKDHPPALYSGPLYELESLSAVIGTLAEEAFAKEELKKRYVTDLVQAEENTRRHLARELHDGPLQSSVAAIKRIQLAKEALPPQAGELRRHLDTAEDVVQTAAREIRDYCDELSPSWIRLGLASAMQENADRLSRAYEGLVIDVDVDEDLDVLSEESSLALVRIFQEAVSNSARHGGASSVRAALKKEGDAVHFTIEDDGGGFDAGPASGTDFELLRTTGHRGLANMNERVRLLGGTMKLESSPGQGCRIDIVFPLAREESTAAPA</sequence>
<dbReference type="CDD" id="cd16917">
    <property type="entry name" value="HATPase_UhpB-NarQ-NarX-like"/>
    <property type="match status" value="1"/>
</dbReference>
<dbReference type="AlphaFoldDB" id="A0A644ZA34"/>
<evidence type="ECO:0000259" key="4">
    <source>
        <dbReference type="PROSITE" id="PS50109"/>
    </source>
</evidence>
<keyword evidence="3" id="KW-1133">Transmembrane helix</keyword>
<dbReference type="Pfam" id="PF07730">
    <property type="entry name" value="HisKA_3"/>
    <property type="match status" value="1"/>
</dbReference>
<dbReference type="InterPro" id="IPR005467">
    <property type="entry name" value="His_kinase_dom"/>
</dbReference>
<dbReference type="GO" id="GO:0016020">
    <property type="term" value="C:membrane"/>
    <property type="evidence" value="ECO:0007669"/>
    <property type="project" value="InterPro"/>
</dbReference>
<dbReference type="GO" id="GO:0046983">
    <property type="term" value="F:protein dimerization activity"/>
    <property type="evidence" value="ECO:0007669"/>
    <property type="project" value="InterPro"/>
</dbReference>
<feature type="transmembrane region" description="Helical" evidence="3">
    <location>
        <begin position="6"/>
        <end position="28"/>
    </location>
</feature>
<dbReference type="EMBL" id="VSSQ01007991">
    <property type="protein sequence ID" value="MPM37559.1"/>
    <property type="molecule type" value="Genomic_DNA"/>
</dbReference>
<dbReference type="PANTHER" id="PTHR24421">
    <property type="entry name" value="NITRATE/NITRITE SENSOR PROTEIN NARX-RELATED"/>
    <property type="match status" value="1"/>
</dbReference>
<feature type="domain" description="Histidine kinase" evidence="4">
    <location>
        <begin position="364"/>
        <end position="461"/>
    </location>
</feature>
<evidence type="ECO:0000256" key="3">
    <source>
        <dbReference type="SAM" id="Phobius"/>
    </source>
</evidence>
<organism evidence="5">
    <name type="scientific">bioreactor metagenome</name>
    <dbReference type="NCBI Taxonomy" id="1076179"/>
    <lineage>
        <taxon>unclassified sequences</taxon>
        <taxon>metagenomes</taxon>
        <taxon>ecological metagenomes</taxon>
    </lineage>
</organism>
<dbReference type="Gene3D" id="1.20.5.1930">
    <property type="match status" value="1"/>
</dbReference>
<keyword evidence="1" id="KW-0808">Transferase</keyword>
<dbReference type="InterPro" id="IPR011712">
    <property type="entry name" value="Sig_transdc_His_kin_sub3_dim/P"/>
</dbReference>
<evidence type="ECO:0000256" key="1">
    <source>
        <dbReference type="ARBA" id="ARBA00022679"/>
    </source>
</evidence>
<keyword evidence="3" id="KW-0472">Membrane</keyword>
<dbReference type="InterPro" id="IPR050482">
    <property type="entry name" value="Sensor_HK_TwoCompSys"/>
</dbReference>
<dbReference type="Pfam" id="PF02518">
    <property type="entry name" value="HATPase_c"/>
    <property type="match status" value="1"/>
</dbReference>
<reference evidence="5" key="1">
    <citation type="submission" date="2019-08" db="EMBL/GenBank/DDBJ databases">
        <authorList>
            <person name="Kucharzyk K."/>
            <person name="Murdoch R.W."/>
            <person name="Higgins S."/>
            <person name="Loffler F."/>
        </authorList>
    </citation>
    <scope>NUCLEOTIDE SEQUENCE</scope>
</reference>
<protein>
    <recommendedName>
        <fullName evidence="4">Histidine kinase domain-containing protein</fullName>
    </recommendedName>
</protein>
<keyword evidence="3" id="KW-0812">Transmembrane</keyword>
<dbReference type="GO" id="GO:0000155">
    <property type="term" value="F:phosphorelay sensor kinase activity"/>
    <property type="evidence" value="ECO:0007669"/>
    <property type="project" value="InterPro"/>
</dbReference>
<dbReference type="SUPFAM" id="SSF55874">
    <property type="entry name" value="ATPase domain of HSP90 chaperone/DNA topoisomerase II/histidine kinase"/>
    <property type="match status" value="1"/>
</dbReference>
<keyword evidence="2" id="KW-0418">Kinase</keyword>
<dbReference type="InterPro" id="IPR036890">
    <property type="entry name" value="HATPase_C_sf"/>
</dbReference>
<dbReference type="PROSITE" id="PS50109">
    <property type="entry name" value="HIS_KIN"/>
    <property type="match status" value="1"/>
</dbReference>
<dbReference type="Gene3D" id="3.30.565.10">
    <property type="entry name" value="Histidine kinase-like ATPase, C-terminal domain"/>
    <property type="match status" value="1"/>
</dbReference>
<feature type="transmembrane region" description="Helical" evidence="3">
    <location>
        <begin position="165"/>
        <end position="187"/>
    </location>
</feature>
<feature type="transmembrane region" description="Helical" evidence="3">
    <location>
        <begin position="142"/>
        <end position="159"/>
    </location>
</feature>
<evidence type="ECO:0000313" key="5">
    <source>
        <dbReference type="EMBL" id="MPM37559.1"/>
    </source>
</evidence>
<accession>A0A644ZA34</accession>